<keyword evidence="1" id="KW-0677">Repeat</keyword>
<dbReference type="InterPro" id="IPR011990">
    <property type="entry name" value="TPR-like_helical_dom_sf"/>
</dbReference>
<dbReference type="InterPro" id="IPR013105">
    <property type="entry name" value="TPR_2"/>
</dbReference>
<evidence type="ECO:0000313" key="6">
    <source>
        <dbReference type="Proteomes" id="UP000029692"/>
    </source>
</evidence>
<dbReference type="PROSITE" id="PS50005">
    <property type="entry name" value="TPR"/>
    <property type="match status" value="1"/>
</dbReference>
<evidence type="ECO:0000256" key="3">
    <source>
        <dbReference type="PROSITE-ProRule" id="PRU00339"/>
    </source>
</evidence>
<evidence type="ECO:0000256" key="2">
    <source>
        <dbReference type="ARBA" id="ARBA00022803"/>
    </source>
</evidence>
<protein>
    <submittedName>
        <fullName evidence="5">Uncharacterized protein</fullName>
    </submittedName>
</protein>
<dbReference type="RefSeq" id="WP_037546981.1">
    <property type="nucleotide sequence ID" value="NZ_JNUP01000049.1"/>
</dbReference>
<feature type="region of interest" description="Disordered" evidence="4">
    <location>
        <begin position="281"/>
        <end position="329"/>
    </location>
</feature>
<feature type="repeat" description="TPR" evidence="3">
    <location>
        <begin position="236"/>
        <end position="269"/>
    </location>
</feature>
<dbReference type="InterPro" id="IPR019734">
    <property type="entry name" value="TPR_rpt"/>
</dbReference>
<dbReference type="Gene3D" id="1.25.40.10">
    <property type="entry name" value="Tetratricopeptide repeat domain"/>
    <property type="match status" value="1"/>
</dbReference>
<dbReference type="EMBL" id="JNUP01000049">
    <property type="protein sequence ID" value="KGE72711.1"/>
    <property type="molecule type" value="Genomic_DNA"/>
</dbReference>
<comment type="caution">
    <text evidence="5">The sequence shown here is derived from an EMBL/GenBank/DDBJ whole genome shotgun (WGS) entry which is preliminary data.</text>
</comment>
<accession>A0A098QYU9</accession>
<evidence type="ECO:0000256" key="4">
    <source>
        <dbReference type="SAM" id="MobiDB-lite"/>
    </source>
</evidence>
<keyword evidence="6" id="KW-1185">Reference proteome</keyword>
<gene>
    <name evidence="5" type="ORF">DC28_06620</name>
</gene>
<dbReference type="Pfam" id="PF07719">
    <property type="entry name" value="TPR_2"/>
    <property type="match status" value="1"/>
</dbReference>
<organism evidence="5 6">
    <name type="scientific">Spirochaeta lutea</name>
    <dbReference type="NCBI Taxonomy" id="1480694"/>
    <lineage>
        <taxon>Bacteria</taxon>
        <taxon>Pseudomonadati</taxon>
        <taxon>Spirochaetota</taxon>
        <taxon>Spirochaetia</taxon>
        <taxon>Spirochaetales</taxon>
        <taxon>Spirochaetaceae</taxon>
        <taxon>Spirochaeta</taxon>
    </lineage>
</organism>
<dbReference type="SMART" id="SM00028">
    <property type="entry name" value="TPR"/>
    <property type="match status" value="2"/>
</dbReference>
<name>A0A098QYU9_9SPIO</name>
<sequence length="329" mass="37870">MYYTSDEHKTILEQSTRPSTKDLHKTLKHYAQELTADPESYRLYGPYWWPLKTLLRDQGLAGRAWFRGTHMDQRLVEEWDREFGINCDPWTVVCLAREYRNLQDLGIPDSSGQDIPFHLVEYSHGEVELYELCDPDAGRQLDLFEAMEDQQEENQAFLDNPGSFIPRTWEQSGDELLSQNRVHCALRHYKRAVLLSRDSRERSALWLRMGLALGEAQHHWKAVFAFTNCYQTGEEAWVMGHIGQAYEELGHWGEAKRCYEAALEHMPGNPELQQAVIRIQTRAGSSSQGTIPKDAGSESPDIPKSSEPHPDQDDQPWDEDSQVLFGFTG</sequence>
<evidence type="ECO:0000313" key="5">
    <source>
        <dbReference type="EMBL" id="KGE72711.1"/>
    </source>
</evidence>
<evidence type="ECO:0000256" key="1">
    <source>
        <dbReference type="ARBA" id="ARBA00022737"/>
    </source>
</evidence>
<dbReference type="AlphaFoldDB" id="A0A098QYU9"/>
<reference evidence="5 6" key="1">
    <citation type="submission" date="2014-05" db="EMBL/GenBank/DDBJ databases">
        <title>De novo Genome Sequence of Spirocheata sp.</title>
        <authorList>
            <person name="Shivani Y."/>
            <person name="Subhash Y."/>
            <person name="Tushar L."/>
            <person name="Sasikala C."/>
            <person name="Ramana C.V."/>
        </authorList>
    </citation>
    <scope>NUCLEOTIDE SEQUENCE [LARGE SCALE GENOMIC DNA]</scope>
    <source>
        <strain evidence="5 6">JC230</strain>
    </source>
</reference>
<dbReference type="SUPFAM" id="SSF48452">
    <property type="entry name" value="TPR-like"/>
    <property type="match status" value="1"/>
</dbReference>
<keyword evidence="2 3" id="KW-0802">TPR repeat</keyword>
<dbReference type="Proteomes" id="UP000029692">
    <property type="component" value="Unassembled WGS sequence"/>
</dbReference>
<proteinExistence type="predicted"/>